<sequence length="116" mass="11697">MVSGSFPSSPAMEPSADHPPPPPTSSTTPASLESSTDDGRGSGSGFSGGDGSGVPEKRLDNGVSKGVDVDDAEEAGGVLDNCVADSSSGVVLAYVFIFLLKKPVLCFPLNRLLDGL</sequence>
<keyword evidence="2" id="KW-1185">Reference proteome</keyword>
<evidence type="ECO:0000313" key="2">
    <source>
        <dbReference type="Proteomes" id="UP001057402"/>
    </source>
</evidence>
<proteinExistence type="predicted"/>
<protein>
    <submittedName>
        <fullName evidence="1">Uncharacterized protein</fullName>
    </submittedName>
</protein>
<evidence type="ECO:0000313" key="1">
    <source>
        <dbReference type="EMBL" id="KAI4329858.1"/>
    </source>
</evidence>
<reference evidence="2" key="1">
    <citation type="journal article" date="2023" name="Front. Plant Sci.">
        <title>Chromosomal-level genome assembly of Melastoma candidum provides insights into trichome evolution.</title>
        <authorList>
            <person name="Zhong Y."/>
            <person name="Wu W."/>
            <person name="Sun C."/>
            <person name="Zou P."/>
            <person name="Liu Y."/>
            <person name="Dai S."/>
            <person name="Zhou R."/>
        </authorList>
    </citation>
    <scope>NUCLEOTIDE SEQUENCE [LARGE SCALE GENOMIC DNA]</scope>
</reference>
<dbReference type="Proteomes" id="UP001057402">
    <property type="component" value="Chromosome 8"/>
</dbReference>
<dbReference type="EMBL" id="CM042887">
    <property type="protein sequence ID" value="KAI4329858.1"/>
    <property type="molecule type" value="Genomic_DNA"/>
</dbReference>
<gene>
    <name evidence="1" type="ORF">MLD38_028197</name>
</gene>
<name>A0ACB9N0E5_9MYRT</name>
<comment type="caution">
    <text evidence="1">The sequence shown here is derived from an EMBL/GenBank/DDBJ whole genome shotgun (WGS) entry which is preliminary data.</text>
</comment>
<organism evidence="1 2">
    <name type="scientific">Melastoma candidum</name>
    <dbReference type="NCBI Taxonomy" id="119954"/>
    <lineage>
        <taxon>Eukaryota</taxon>
        <taxon>Viridiplantae</taxon>
        <taxon>Streptophyta</taxon>
        <taxon>Embryophyta</taxon>
        <taxon>Tracheophyta</taxon>
        <taxon>Spermatophyta</taxon>
        <taxon>Magnoliopsida</taxon>
        <taxon>eudicotyledons</taxon>
        <taxon>Gunneridae</taxon>
        <taxon>Pentapetalae</taxon>
        <taxon>rosids</taxon>
        <taxon>malvids</taxon>
        <taxon>Myrtales</taxon>
        <taxon>Melastomataceae</taxon>
        <taxon>Melastomatoideae</taxon>
        <taxon>Melastomateae</taxon>
        <taxon>Melastoma</taxon>
    </lineage>
</organism>
<accession>A0ACB9N0E5</accession>